<reference evidence="1" key="1">
    <citation type="submission" date="2019-08" db="EMBL/GenBank/DDBJ databases">
        <authorList>
            <person name="Kucharzyk K."/>
            <person name="Murdoch R.W."/>
            <person name="Higgins S."/>
            <person name="Loffler F."/>
        </authorList>
    </citation>
    <scope>NUCLEOTIDE SEQUENCE</scope>
</reference>
<proteinExistence type="predicted"/>
<gene>
    <name evidence="1" type="ORF">SDC9_205967</name>
</gene>
<comment type="caution">
    <text evidence="1">The sequence shown here is derived from an EMBL/GenBank/DDBJ whole genome shotgun (WGS) entry which is preliminary data.</text>
</comment>
<dbReference type="EMBL" id="VSSQ01130751">
    <property type="protein sequence ID" value="MPN58264.1"/>
    <property type="molecule type" value="Genomic_DNA"/>
</dbReference>
<evidence type="ECO:0000313" key="1">
    <source>
        <dbReference type="EMBL" id="MPN58264.1"/>
    </source>
</evidence>
<protein>
    <submittedName>
        <fullName evidence="1">Uncharacterized protein</fullName>
    </submittedName>
</protein>
<organism evidence="1">
    <name type="scientific">bioreactor metagenome</name>
    <dbReference type="NCBI Taxonomy" id="1076179"/>
    <lineage>
        <taxon>unclassified sequences</taxon>
        <taxon>metagenomes</taxon>
        <taxon>ecological metagenomes</taxon>
    </lineage>
</organism>
<accession>A0A645JCY0</accession>
<dbReference type="AlphaFoldDB" id="A0A645JCY0"/>
<name>A0A645JCY0_9ZZZZ</name>
<sequence length="116" mass="13369">MARHDMPAHAVADPERPLDIEQRAGLQLAEVGPPLGFGQREEFQHAAGKLAFQREAAAVDRHALAVNRMFEFLRRLQRQMFSVQPDQRAGHFHQAGKHFIPPEIRIWRYPRRNASL</sequence>